<keyword evidence="6" id="KW-1185">Reference proteome</keyword>
<dbReference type="PANTHER" id="PTHR47894">
    <property type="entry name" value="HTH-TYPE TRANSCRIPTIONAL REGULATOR GADX"/>
    <property type="match status" value="1"/>
</dbReference>
<dbReference type="EMBL" id="JAOANI010000012">
    <property type="protein sequence ID" value="MCT7358304.1"/>
    <property type="molecule type" value="Genomic_DNA"/>
</dbReference>
<dbReference type="SMART" id="SM00342">
    <property type="entry name" value="HTH_ARAC"/>
    <property type="match status" value="1"/>
</dbReference>
<dbReference type="RefSeq" id="WP_260975223.1">
    <property type="nucleotide sequence ID" value="NZ_JAOANI010000012.1"/>
</dbReference>
<keyword evidence="2" id="KW-0238">DNA-binding</keyword>
<dbReference type="Proteomes" id="UP001147830">
    <property type="component" value="Unassembled WGS sequence"/>
</dbReference>
<evidence type="ECO:0000256" key="3">
    <source>
        <dbReference type="ARBA" id="ARBA00023163"/>
    </source>
</evidence>
<dbReference type="AlphaFoldDB" id="A0A9X2WDK0"/>
<keyword evidence="3" id="KW-0804">Transcription</keyword>
<dbReference type="GO" id="GO:0000976">
    <property type="term" value="F:transcription cis-regulatory region binding"/>
    <property type="evidence" value="ECO:0007669"/>
    <property type="project" value="TreeGrafter"/>
</dbReference>
<dbReference type="Pfam" id="PF12833">
    <property type="entry name" value="HTH_18"/>
    <property type="match status" value="1"/>
</dbReference>
<evidence type="ECO:0000256" key="2">
    <source>
        <dbReference type="ARBA" id="ARBA00023125"/>
    </source>
</evidence>
<sequence length="338" mass="38044">MSPTVQVDIVLVQHLLSFWDSQGIDITPVWSLLSMTPAQPMPPWVDADKLKLAHQYVAAQGSDRLLPARTGRYLAQRDLPLSRLLKYSENLSQGLPAALRFMHLSVGSIHFVISAGEHKVVVRAEPHAGLQLLPQQLLQAVVTLAEACHQVLGSGYADHDLTVSAPLESAHIAELNDFLIPDVRAGDHYTLEISAAAWQRLNPRQQPILYVSLLRDFDRNADKFQEQLRLYSELRRILQGCLLKRQVSQEEVAAQLSISVRNLQRRLKALGTTYQALLDESRQTIAMRLIRDESLPLYEIAFMVGYAEPSAFYKAFKRWTDATPGDYRQALITETNEA</sequence>
<keyword evidence="1" id="KW-0805">Transcription regulation</keyword>
<dbReference type="SUPFAM" id="SSF46689">
    <property type="entry name" value="Homeodomain-like"/>
    <property type="match status" value="1"/>
</dbReference>
<reference evidence="5" key="1">
    <citation type="journal article" date="2022" name="Front. Microbiol.">
        <title>Genome-based taxonomic rearrangement of Oceanobacter-related bacteria including the description of Thalassolituus hydrocarbonoclasticus sp. nov. and Thalassolituus pacificus sp. nov. and emended description of the genus Thalassolituus.</title>
        <authorList>
            <person name="Dong C."/>
            <person name="Wei L."/>
            <person name="Wang J."/>
            <person name="Lai Q."/>
            <person name="Huang Z."/>
            <person name="Shao Z."/>
        </authorList>
    </citation>
    <scope>NUCLEOTIDE SEQUENCE</scope>
    <source>
        <strain evidence="5">59MF3M-4</strain>
    </source>
</reference>
<dbReference type="Gene3D" id="1.10.10.60">
    <property type="entry name" value="Homeodomain-like"/>
    <property type="match status" value="1"/>
</dbReference>
<dbReference type="GO" id="GO:0005829">
    <property type="term" value="C:cytosol"/>
    <property type="evidence" value="ECO:0007669"/>
    <property type="project" value="TreeGrafter"/>
</dbReference>
<dbReference type="InterPro" id="IPR018060">
    <property type="entry name" value="HTH_AraC"/>
</dbReference>
<gene>
    <name evidence="5" type="ORF">NYR02_04625</name>
</gene>
<evidence type="ECO:0000259" key="4">
    <source>
        <dbReference type="PROSITE" id="PS01124"/>
    </source>
</evidence>
<evidence type="ECO:0000256" key="1">
    <source>
        <dbReference type="ARBA" id="ARBA00023015"/>
    </source>
</evidence>
<evidence type="ECO:0000313" key="6">
    <source>
        <dbReference type="Proteomes" id="UP001147830"/>
    </source>
</evidence>
<evidence type="ECO:0000313" key="5">
    <source>
        <dbReference type="EMBL" id="MCT7358304.1"/>
    </source>
</evidence>
<reference evidence="5" key="2">
    <citation type="submission" date="2022-08" db="EMBL/GenBank/DDBJ databases">
        <authorList>
            <person name="Dong C."/>
        </authorList>
    </citation>
    <scope>NUCLEOTIDE SEQUENCE</scope>
    <source>
        <strain evidence="5">59MF3M-4</strain>
    </source>
</reference>
<dbReference type="InterPro" id="IPR009057">
    <property type="entry name" value="Homeodomain-like_sf"/>
</dbReference>
<name>A0A9X2WDK0_9GAMM</name>
<organism evidence="5 6">
    <name type="scientific">Thalassolituus pacificus</name>
    <dbReference type="NCBI Taxonomy" id="2975440"/>
    <lineage>
        <taxon>Bacteria</taxon>
        <taxon>Pseudomonadati</taxon>
        <taxon>Pseudomonadota</taxon>
        <taxon>Gammaproteobacteria</taxon>
        <taxon>Oceanospirillales</taxon>
        <taxon>Oceanospirillaceae</taxon>
        <taxon>Thalassolituus</taxon>
    </lineage>
</organism>
<dbReference type="PROSITE" id="PS01124">
    <property type="entry name" value="HTH_ARAC_FAMILY_2"/>
    <property type="match status" value="1"/>
</dbReference>
<dbReference type="GO" id="GO:0003700">
    <property type="term" value="F:DNA-binding transcription factor activity"/>
    <property type="evidence" value="ECO:0007669"/>
    <property type="project" value="InterPro"/>
</dbReference>
<proteinExistence type="predicted"/>
<dbReference type="PANTHER" id="PTHR47894:SF1">
    <property type="entry name" value="HTH-TYPE TRANSCRIPTIONAL REGULATOR VQSM"/>
    <property type="match status" value="1"/>
</dbReference>
<feature type="domain" description="HTH araC/xylS-type" evidence="4">
    <location>
        <begin position="232"/>
        <end position="330"/>
    </location>
</feature>
<protein>
    <submittedName>
        <fullName evidence="5">Helix-turn-helix transcriptional regulator</fullName>
    </submittedName>
</protein>
<accession>A0A9X2WDK0</accession>
<comment type="caution">
    <text evidence="5">The sequence shown here is derived from an EMBL/GenBank/DDBJ whole genome shotgun (WGS) entry which is preliminary data.</text>
</comment>